<dbReference type="InterPro" id="IPR004474">
    <property type="entry name" value="LytR_CpsA_psr"/>
</dbReference>
<gene>
    <name evidence="4" type="ORF">Prum_018790</name>
</gene>
<comment type="similarity">
    <text evidence="1">Belongs to the LytR/CpsA/Psr (LCP) family.</text>
</comment>
<dbReference type="AlphaFoldDB" id="A0A6V8L2B0"/>
<protein>
    <submittedName>
        <fullName evidence="4">Transcriptional regulator</fullName>
    </submittedName>
</protein>
<reference evidence="4 5" key="1">
    <citation type="submission" date="2020-03" db="EMBL/GenBank/DDBJ databases">
        <title>Whole genome shotgun sequence of Phytohabitans rumicis NBRC 108638.</title>
        <authorList>
            <person name="Komaki H."/>
            <person name="Tamura T."/>
        </authorList>
    </citation>
    <scope>NUCLEOTIDE SEQUENCE [LARGE SCALE GENOMIC DNA]</scope>
    <source>
        <strain evidence="4 5">NBRC 108638</strain>
    </source>
</reference>
<dbReference type="RefSeq" id="WP_173075509.1">
    <property type="nucleotide sequence ID" value="NZ_BAABJB010000006.1"/>
</dbReference>
<proteinExistence type="inferred from homology"/>
<keyword evidence="2" id="KW-1133">Transmembrane helix</keyword>
<dbReference type="NCBIfam" id="TIGR00350">
    <property type="entry name" value="lytR_cpsA_psr"/>
    <property type="match status" value="1"/>
</dbReference>
<evidence type="ECO:0000256" key="2">
    <source>
        <dbReference type="SAM" id="Phobius"/>
    </source>
</evidence>
<feature type="transmembrane region" description="Helical" evidence="2">
    <location>
        <begin position="6"/>
        <end position="29"/>
    </location>
</feature>
<dbReference type="PANTHER" id="PTHR33392:SF6">
    <property type="entry name" value="POLYISOPRENYL-TEICHOIC ACID--PEPTIDOGLYCAN TEICHOIC ACID TRANSFERASE TAGU"/>
    <property type="match status" value="1"/>
</dbReference>
<evidence type="ECO:0000313" key="5">
    <source>
        <dbReference type="Proteomes" id="UP000482960"/>
    </source>
</evidence>
<dbReference type="EMBL" id="BLPG01000001">
    <property type="protein sequence ID" value="GFJ88237.1"/>
    <property type="molecule type" value="Genomic_DNA"/>
</dbReference>
<dbReference type="Gene3D" id="3.40.630.190">
    <property type="entry name" value="LCP protein"/>
    <property type="match status" value="1"/>
</dbReference>
<keyword evidence="2" id="KW-0472">Membrane</keyword>
<name>A0A6V8L2B0_9ACTN</name>
<dbReference type="Proteomes" id="UP000482960">
    <property type="component" value="Unassembled WGS sequence"/>
</dbReference>
<feature type="domain" description="Cell envelope-related transcriptional attenuator" evidence="3">
    <location>
        <begin position="77"/>
        <end position="219"/>
    </location>
</feature>
<sequence>MRVSRIVVLCLSVLVLVVAVAGLALHLLVQNRVRAMQTFPDPFAAIPASERPSASAERAQTILLAGIDSELDTSPGRSDALMLVRLTADRQHAYVVSLPRDSWVNIPGHGMDKVNAAYAYGGQTLAVRTVERLTGVRIDHVAVVDMAGFRDLTNALGGVVITVPEDVTDPHFVSFPAGTRRLDGAAALAYVRERRGLPRGDLDRVRRQQEFLKAVLEQMGQQEDPRRLAAALDAISHTVSVDKGFGTGEMMRLLLSFRKLRGEITFLTVPVKGTGQVGDASVVLLDTRVGPAFWKAVAADSLEDYLSAHDTELLTGPPR</sequence>
<accession>A0A6V8L2B0</accession>
<comment type="caution">
    <text evidence="4">The sequence shown here is derived from an EMBL/GenBank/DDBJ whole genome shotgun (WGS) entry which is preliminary data.</text>
</comment>
<dbReference type="InterPro" id="IPR050922">
    <property type="entry name" value="LytR/CpsA/Psr_CW_biosynth"/>
</dbReference>
<organism evidence="4 5">
    <name type="scientific">Phytohabitans rumicis</name>
    <dbReference type="NCBI Taxonomy" id="1076125"/>
    <lineage>
        <taxon>Bacteria</taxon>
        <taxon>Bacillati</taxon>
        <taxon>Actinomycetota</taxon>
        <taxon>Actinomycetes</taxon>
        <taxon>Micromonosporales</taxon>
        <taxon>Micromonosporaceae</taxon>
    </lineage>
</organism>
<dbReference type="PANTHER" id="PTHR33392">
    <property type="entry name" value="POLYISOPRENYL-TEICHOIC ACID--PEPTIDOGLYCAN TEICHOIC ACID TRANSFERASE TAGU"/>
    <property type="match status" value="1"/>
</dbReference>
<evidence type="ECO:0000259" key="3">
    <source>
        <dbReference type="Pfam" id="PF03816"/>
    </source>
</evidence>
<reference evidence="4 5" key="2">
    <citation type="submission" date="2020-03" db="EMBL/GenBank/DDBJ databases">
        <authorList>
            <person name="Ichikawa N."/>
            <person name="Kimura A."/>
            <person name="Kitahashi Y."/>
            <person name="Uohara A."/>
        </authorList>
    </citation>
    <scope>NUCLEOTIDE SEQUENCE [LARGE SCALE GENOMIC DNA]</scope>
    <source>
        <strain evidence="4 5">NBRC 108638</strain>
    </source>
</reference>
<keyword evidence="2" id="KW-0812">Transmembrane</keyword>
<evidence type="ECO:0000256" key="1">
    <source>
        <dbReference type="ARBA" id="ARBA00006068"/>
    </source>
</evidence>
<evidence type="ECO:0000313" key="4">
    <source>
        <dbReference type="EMBL" id="GFJ88237.1"/>
    </source>
</evidence>
<keyword evidence="5" id="KW-1185">Reference proteome</keyword>
<dbReference type="Pfam" id="PF03816">
    <property type="entry name" value="LytR_cpsA_psr"/>
    <property type="match status" value="1"/>
</dbReference>